<organism evidence="8 9">
    <name type="scientific">Candidatus Curtissbacteria bacterium RIFOXYA1_FULL_41_14</name>
    <dbReference type="NCBI Taxonomy" id="1797737"/>
    <lineage>
        <taxon>Bacteria</taxon>
        <taxon>Candidatus Curtissiibacteriota</taxon>
    </lineage>
</organism>
<dbReference type="Gene3D" id="2.30.22.10">
    <property type="entry name" value="Head domain of nucleotide exchange factor GrpE"/>
    <property type="match status" value="1"/>
</dbReference>
<keyword evidence="3" id="KW-0963">Cytoplasm</keyword>
<evidence type="ECO:0000256" key="3">
    <source>
        <dbReference type="HAMAP-Rule" id="MF_01151"/>
    </source>
</evidence>
<dbReference type="GO" id="GO:0000774">
    <property type="term" value="F:adenyl-nucleotide exchange factor activity"/>
    <property type="evidence" value="ECO:0007669"/>
    <property type="project" value="InterPro"/>
</dbReference>
<evidence type="ECO:0000313" key="9">
    <source>
        <dbReference type="Proteomes" id="UP000176751"/>
    </source>
</evidence>
<dbReference type="GO" id="GO:0005737">
    <property type="term" value="C:cytoplasm"/>
    <property type="evidence" value="ECO:0007669"/>
    <property type="project" value="UniProtKB-SubCell"/>
</dbReference>
<dbReference type="Gene3D" id="3.90.20.20">
    <property type="match status" value="1"/>
</dbReference>
<dbReference type="PANTHER" id="PTHR21237:SF23">
    <property type="entry name" value="GRPE PROTEIN HOMOLOG, MITOCHONDRIAL"/>
    <property type="match status" value="1"/>
</dbReference>
<dbReference type="InterPro" id="IPR013805">
    <property type="entry name" value="GrpE_CC"/>
</dbReference>
<dbReference type="PANTHER" id="PTHR21237">
    <property type="entry name" value="GRPE PROTEIN"/>
    <property type="match status" value="1"/>
</dbReference>
<comment type="subcellular location">
    <subcellularLocation>
        <location evidence="3">Cytoplasm</location>
    </subcellularLocation>
</comment>
<dbReference type="AlphaFoldDB" id="A0A1F5HCI5"/>
<name>A0A1F5HCI5_9BACT</name>
<dbReference type="PROSITE" id="PS01071">
    <property type="entry name" value="GRPE"/>
    <property type="match status" value="1"/>
</dbReference>
<accession>A0A1F5HCI5</accession>
<dbReference type="CDD" id="cd00446">
    <property type="entry name" value="GrpE"/>
    <property type="match status" value="1"/>
</dbReference>
<comment type="function">
    <text evidence="3 4">Participates actively in the response to hyperosmotic and heat shock by preventing the aggregation of stress-denatured proteins, in association with DnaK and GrpE. It is the nucleotide exchange factor for DnaK and may function as a thermosensor. Unfolded proteins bind initially to DnaJ; upon interaction with the DnaJ-bound protein, DnaK hydrolyzes its bound ATP, resulting in the formation of a stable complex. GrpE releases ADP from DnaK; ATP binding to DnaK triggers the release of the substrate protein, thus completing the reaction cycle. Several rounds of ATP-dependent interactions between DnaJ, DnaK and GrpE are required for fully efficient folding.</text>
</comment>
<evidence type="ECO:0000256" key="2">
    <source>
        <dbReference type="ARBA" id="ARBA00023186"/>
    </source>
</evidence>
<comment type="similarity">
    <text evidence="1 3 5">Belongs to the GrpE family.</text>
</comment>
<dbReference type="EMBL" id="MFCA01000025">
    <property type="protein sequence ID" value="OGE01786.1"/>
    <property type="molecule type" value="Genomic_DNA"/>
</dbReference>
<dbReference type="STRING" id="1797737.A2196_02785"/>
<comment type="subunit">
    <text evidence="3">Homodimer.</text>
</comment>
<dbReference type="Pfam" id="PF01025">
    <property type="entry name" value="GrpE"/>
    <property type="match status" value="1"/>
</dbReference>
<keyword evidence="2 3" id="KW-0143">Chaperone</keyword>
<keyword evidence="6" id="KW-0175">Coiled coil</keyword>
<dbReference type="GO" id="GO:0051082">
    <property type="term" value="F:unfolded protein binding"/>
    <property type="evidence" value="ECO:0007669"/>
    <property type="project" value="TreeGrafter"/>
</dbReference>
<proteinExistence type="inferred from homology"/>
<dbReference type="GO" id="GO:0006457">
    <property type="term" value="P:protein folding"/>
    <property type="evidence" value="ECO:0007669"/>
    <property type="project" value="InterPro"/>
</dbReference>
<feature type="region of interest" description="Disordered" evidence="7">
    <location>
        <begin position="138"/>
        <end position="177"/>
    </location>
</feature>
<dbReference type="InterPro" id="IPR009012">
    <property type="entry name" value="GrpE_head"/>
</dbReference>
<evidence type="ECO:0000313" key="8">
    <source>
        <dbReference type="EMBL" id="OGE01786.1"/>
    </source>
</evidence>
<feature type="coiled-coil region" evidence="6">
    <location>
        <begin position="6"/>
        <end position="47"/>
    </location>
</feature>
<feature type="compositionally biased region" description="Basic and acidic residues" evidence="7">
    <location>
        <begin position="142"/>
        <end position="156"/>
    </location>
</feature>
<protein>
    <recommendedName>
        <fullName evidence="3 4">Protein GrpE</fullName>
    </recommendedName>
    <alternativeName>
        <fullName evidence="3">HSP-70 cofactor</fullName>
    </alternativeName>
</protein>
<dbReference type="InterPro" id="IPR000740">
    <property type="entry name" value="GrpE"/>
</dbReference>
<evidence type="ECO:0000256" key="6">
    <source>
        <dbReference type="SAM" id="Coils"/>
    </source>
</evidence>
<dbReference type="HAMAP" id="MF_01151">
    <property type="entry name" value="GrpE"/>
    <property type="match status" value="1"/>
</dbReference>
<comment type="caution">
    <text evidence="8">The sequence shown here is derived from an EMBL/GenBank/DDBJ whole genome shotgun (WGS) entry which is preliminary data.</text>
</comment>
<dbReference type="SUPFAM" id="SSF51064">
    <property type="entry name" value="Head domain of nucleotide exchange factor GrpE"/>
    <property type="match status" value="1"/>
</dbReference>
<dbReference type="GO" id="GO:0051087">
    <property type="term" value="F:protein-folding chaperone binding"/>
    <property type="evidence" value="ECO:0007669"/>
    <property type="project" value="InterPro"/>
</dbReference>
<dbReference type="SUPFAM" id="SSF58014">
    <property type="entry name" value="Coiled-coil domain of nucleotide exchange factor GrpE"/>
    <property type="match status" value="1"/>
</dbReference>
<feature type="compositionally biased region" description="Low complexity" evidence="7">
    <location>
        <begin position="161"/>
        <end position="170"/>
    </location>
</feature>
<sequence length="177" mass="20353">MSKKQLPKIDSKSKQLEEQLKRALADYQNLERRVEEERKLLGQLSSAILIERFLPVLDNLENAQKHLKDEGLEMVIKQFRDVLSSEGVEEIEAQGSKFDPNLHEATSVVEGQNDGMIAKVIRKGYKINSKVLRPAQVAVERQQIDQKTEEKAEEGKNTQMYTNENNTNESEYTKLEH</sequence>
<dbReference type="PRINTS" id="PR00773">
    <property type="entry name" value="GRPEPROTEIN"/>
</dbReference>
<keyword evidence="3 4" id="KW-0346">Stress response</keyword>
<evidence type="ECO:0000256" key="7">
    <source>
        <dbReference type="SAM" id="MobiDB-lite"/>
    </source>
</evidence>
<gene>
    <name evidence="3" type="primary">grpE</name>
    <name evidence="8" type="ORF">A2196_02785</name>
</gene>
<evidence type="ECO:0000256" key="5">
    <source>
        <dbReference type="RuleBase" id="RU004478"/>
    </source>
</evidence>
<dbReference type="Proteomes" id="UP000176751">
    <property type="component" value="Unassembled WGS sequence"/>
</dbReference>
<dbReference type="GO" id="GO:0042803">
    <property type="term" value="F:protein homodimerization activity"/>
    <property type="evidence" value="ECO:0007669"/>
    <property type="project" value="InterPro"/>
</dbReference>
<evidence type="ECO:0000256" key="1">
    <source>
        <dbReference type="ARBA" id="ARBA00009054"/>
    </source>
</evidence>
<reference evidence="8 9" key="1">
    <citation type="journal article" date="2016" name="Nat. Commun.">
        <title>Thousands of microbial genomes shed light on interconnected biogeochemical processes in an aquifer system.</title>
        <authorList>
            <person name="Anantharaman K."/>
            <person name="Brown C.T."/>
            <person name="Hug L.A."/>
            <person name="Sharon I."/>
            <person name="Castelle C.J."/>
            <person name="Probst A.J."/>
            <person name="Thomas B.C."/>
            <person name="Singh A."/>
            <person name="Wilkins M.J."/>
            <person name="Karaoz U."/>
            <person name="Brodie E.L."/>
            <person name="Williams K.H."/>
            <person name="Hubbard S.S."/>
            <person name="Banfield J.F."/>
        </authorList>
    </citation>
    <scope>NUCLEOTIDE SEQUENCE [LARGE SCALE GENOMIC DNA]</scope>
</reference>
<evidence type="ECO:0000256" key="4">
    <source>
        <dbReference type="RuleBase" id="RU000639"/>
    </source>
</evidence>